<dbReference type="OrthoDB" id="8478864at2"/>
<keyword evidence="5" id="KW-0239">DNA-directed DNA polymerase</keyword>
<keyword evidence="3 9" id="KW-0548">Nucleotidyltransferase</keyword>
<dbReference type="SUPFAM" id="SSF52540">
    <property type="entry name" value="P-loop containing nucleoside triphosphate hydrolases"/>
    <property type="match status" value="1"/>
</dbReference>
<evidence type="ECO:0000256" key="1">
    <source>
        <dbReference type="ARBA" id="ARBA00012417"/>
    </source>
</evidence>
<dbReference type="Gene3D" id="3.40.50.300">
    <property type="entry name" value="P-loop containing nucleotide triphosphate hydrolases"/>
    <property type="match status" value="1"/>
</dbReference>
<sequence length="339" mass="36466">MAAPKKASKPSAKSRIQQVHWRESRPAPVVLVSGPEDFFAHEAITGLRTLLRTEDPSLEVTELDASSAAPGELTTVVSPSLFMEPRFVVAENVHQTGDAFLEEALSYLEYPVEGTTLVLRHASGVRGKKLLDAVRAMPDAIEISCVALKANEQFDFVVAEFRAGGRRVQPQAAQALIAAFNTDLAELAAACRQLMSVSPEPEISVELVERYYGGRVETTGFKVADAAIAGRVADALSLTRAGFDTGLNPVPIVAAIAMKLRTMAKVSDLGGSDAQLAGQVGAAPWQVGQARRELRGWSDQELGSAIRLTAETDWLVKGGSRDAEFAVERLVRRIAAREF</sequence>
<dbReference type="PANTHER" id="PTHR34388">
    <property type="entry name" value="DNA POLYMERASE III SUBUNIT DELTA"/>
    <property type="match status" value="1"/>
</dbReference>
<dbReference type="AlphaFoldDB" id="A0A3P3W0B2"/>
<comment type="catalytic activity">
    <reaction evidence="7">
        <text>DNA(n) + a 2'-deoxyribonucleoside 5'-triphosphate = DNA(n+1) + diphosphate</text>
        <dbReference type="Rhea" id="RHEA:22508"/>
        <dbReference type="Rhea" id="RHEA-COMP:17339"/>
        <dbReference type="Rhea" id="RHEA-COMP:17340"/>
        <dbReference type="ChEBI" id="CHEBI:33019"/>
        <dbReference type="ChEBI" id="CHEBI:61560"/>
        <dbReference type="ChEBI" id="CHEBI:173112"/>
        <dbReference type="EC" id="2.7.7.7"/>
    </reaction>
</comment>
<organism evidence="9 10">
    <name type="scientific">Gulosibacter macacae</name>
    <dbReference type="NCBI Taxonomy" id="2488791"/>
    <lineage>
        <taxon>Bacteria</taxon>
        <taxon>Bacillati</taxon>
        <taxon>Actinomycetota</taxon>
        <taxon>Actinomycetes</taxon>
        <taxon>Micrococcales</taxon>
        <taxon>Microbacteriaceae</taxon>
        <taxon>Gulosibacter</taxon>
    </lineage>
</organism>
<dbReference type="GO" id="GO:0003677">
    <property type="term" value="F:DNA binding"/>
    <property type="evidence" value="ECO:0007669"/>
    <property type="project" value="InterPro"/>
</dbReference>
<comment type="similarity">
    <text evidence="6">Belongs to the DNA polymerase HolA subunit family.</text>
</comment>
<evidence type="ECO:0000256" key="7">
    <source>
        <dbReference type="ARBA" id="ARBA00049244"/>
    </source>
</evidence>
<dbReference type="PANTHER" id="PTHR34388:SF1">
    <property type="entry name" value="DNA POLYMERASE III SUBUNIT DELTA"/>
    <property type="match status" value="1"/>
</dbReference>
<evidence type="ECO:0000313" key="9">
    <source>
        <dbReference type="EMBL" id="RRJ87907.1"/>
    </source>
</evidence>
<dbReference type="SUPFAM" id="SSF48019">
    <property type="entry name" value="post-AAA+ oligomerization domain-like"/>
    <property type="match status" value="1"/>
</dbReference>
<evidence type="ECO:0000313" key="10">
    <source>
        <dbReference type="Proteomes" id="UP000274391"/>
    </source>
</evidence>
<protein>
    <recommendedName>
        <fullName evidence="1">DNA-directed DNA polymerase</fullName>
        <ecNumber evidence="1">2.7.7.7</ecNumber>
    </recommendedName>
</protein>
<gene>
    <name evidence="9" type="primary">holA</name>
    <name evidence="9" type="ORF">EG850_03385</name>
</gene>
<dbReference type="Gene3D" id="1.20.272.10">
    <property type="match status" value="1"/>
</dbReference>
<accession>A0A3P3W0B2</accession>
<evidence type="ECO:0000259" key="8">
    <source>
        <dbReference type="Pfam" id="PF21694"/>
    </source>
</evidence>
<evidence type="ECO:0000256" key="6">
    <source>
        <dbReference type="ARBA" id="ARBA00034754"/>
    </source>
</evidence>
<dbReference type="InterPro" id="IPR027417">
    <property type="entry name" value="P-loop_NTPase"/>
</dbReference>
<evidence type="ECO:0000256" key="2">
    <source>
        <dbReference type="ARBA" id="ARBA00022679"/>
    </source>
</evidence>
<proteinExistence type="inferred from homology"/>
<keyword evidence="10" id="KW-1185">Reference proteome</keyword>
<dbReference type="GO" id="GO:0003887">
    <property type="term" value="F:DNA-directed DNA polymerase activity"/>
    <property type="evidence" value="ECO:0007669"/>
    <property type="project" value="UniProtKB-KW"/>
</dbReference>
<dbReference type="InterPro" id="IPR005790">
    <property type="entry name" value="DNA_polIII_delta"/>
</dbReference>
<evidence type="ECO:0000256" key="5">
    <source>
        <dbReference type="ARBA" id="ARBA00022932"/>
    </source>
</evidence>
<keyword evidence="4" id="KW-0235">DNA replication</keyword>
<reference evidence="9 10" key="1">
    <citation type="submission" date="2018-11" db="EMBL/GenBank/DDBJ databases">
        <title>YIM 102482-1 draft genome.</title>
        <authorList>
            <person name="Li G."/>
            <person name="Jiang Y."/>
        </authorList>
    </citation>
    <scope>NUCLEOTIDE SEQUENCE [LARGE SCALE GENOMIC DNA]</scope>
    <source>
        <strain evidence="9 10">YIM 102482-1</strain>
    </source>
</reference>
<dbReference type="RefSeq" id="WP_124969945.1">
    <property type="nucleotide sequence ID" value="NZ_RQVS01000003.1"/>
</dbReference>
<evidence type="ECO:0000256" key="3">
    <source>
        <dbReference type="ARBA" id="ARBA00022695"/>
    </source>
</evidence>
<dbReference type="Pfam" id="PF21694">
    <property type="entry name" value="DNA_pol3_delta_C"/>
    <property type="match status" value="1"/>
</dbReference>
<evidence type="ECO:0000256" key="4">
    <source>
        <dbReference type="ARBA" id="ARBA00022705"/>
    </source>
</evidence>
<dbReference type="InterPro" id="IPR008921">
    <property type="entry name" value="DNA_pol3_clamp-load_cplx_C"/>
</dbReference>
<name>A0A3P3W0B2_9MICO</name>
<dbReference type="Proteomes" id="UP000274391">
    <property type="component" value="Unassembled WGS sequence"/>
</dbReference>
<dbReference type="InterPro" id="IPR048466">
    <property type="entry name" value="DNA_pol3_delta-like_C"/>
</dbReference>
<dbReference type="EC" id="2.7.7.7" evidence="1"/>
<dbReference type="GO" id="GO:0006261">
    <property type="term" value="P:DNA-templated DNA replication"/>
    <property type="evidence" value="ECO:0007669"/>
    <property type="project" value="TreeGrafter"/>
</dbReference>
<feature type="domain" description="DNA polymerase III delta subunit-like C-terminal" evidence="8">
    <location>
        <begin position="219"/>
        <end position="331"/>
    </location>
</feature>
<dbReference type="EMBL" id="RQVS01000003">
    <property type="protein sequence ID" value="RRJ87907.1"/>
    <property type="molecule type" value="Genomic_DNA"/>
</dbReference>
<comment type="caution">
    <text evidence="9">The sequence shown here is derived from an EMBL/GenBank/DDBJ whole genome shotgun (WGS) entry which is preliminary data.</text>
</comment>
<keyword evidence="2 9" id="KW-0808">Transferase</keyword>
<dbReference type="NCBIfam" id="TIGR01128">
    <property type="entry name" value="holA"/>
    <property type="match status" value="1"/>
</dbReference>
<dbReference type="GO" id="GO:0009360">
    <property type="term" value="C:DNA polymerase III complex"/>
    <property type="evidence" value="ECO:0007669"/>
    <property type="project" value="TreeGrafter"/>
</dbReference>